<dbReference type="EMBL" id="CP092874">
    <property type="protein sequence ID" value="UYV75354.1"/>
    <property type="molecule type" value="Genomic_DNA"/>
</dbReference>
<organism evidence="1 2">
    <name type="scientific">Cordylochernes scorpioides</name>
    <dbReference type="NCBI Taxonomy" id="51811"/>
    <lineage>
        <taxon>Eukaryota</taxon>
        <taxon>Metazoa</taxon>
        <taxon>Ecdysozoa</taxon>
        <taxon>Arthropoda</taxon>
        <taxon>Chelicerata</taxon>
        <taxon>Arachnida</taxon>
        <taxon>Pseudoscorpiones</taxon>
        <taxon>Cheliferoidea</taxon>
        <taxon>Chernetidae</taxon>
        <taxon>Cordylochernes</taxon>
    </lineage>
</organism>
<keyword evidence="2" id="KW-1185">Reference proteome</keyword>
<proteinExistence type="predicted"/>
<sequence length="91" mass="10828">MLCIWWDQLGVAYYELLQPNERITGEQRLRLSELETEAFLPNTDLEIFLILSFKWHFDVILDFALVQRMQCLKSDGPWSNSQRLVRQLALL</sequence>
<gene>
    <name evidence="1" type="ORF">LAZ67_12003598</name>
</gene>
<reference evidence="1 2" key="1">
    <citation type="submission" date="2022-01" db="EMBL/GenBank/DDBJ databases">
        <title>A chromosomal length assembly of Cordylochernes scorpioides.</title>
        <authorList>
            <person name="Zeh D."/>
            <person name="Zeh J."/>
        </authorList>
    </citation>
    <scope>NUCLEOTIDE SEQUENCE [LARGE SCALE GENOMIC DNA]</scope>
    <source>
        <strain evidence="1">IN4F17</strain>
        <tissue evidence="1">Whole Body</tissue>
    </source>
</reference>
<dbReference type="InterPro" id="IPR001888">
    <property type="entry name" value="Transposase_1"/>
</dbReference>
<evidence type="ECO:0000313" key="2">
    <source>
        <dbReference type="Proteomes" id="UP001235939"/>
    </source>
</evidence>
<dbReference type="Pfam" id="PF01359">
    <property type="entry name" value="Transposase_1"/>
    <property type="match status" value="1"/>
</dbReference>
<evidence type="ECO:0000313" key="1">
    <source>
        <dbReference type="EMBL" id="UYV75354.1"/>
    </source>
</evidence>
<dbReference type="Proteomes" id="UP001235939">
    <property type="component" value="Chromosome 12"/>
</dbReference>
<protein>
    <submittedName>
        <fullName evidence="1">Uncharacterized protein</fullName>
    </submittedName>
</protein>
<name>A0ABY6L3B6_9ARAC</name>
<accession>A0ABY6L3B6</accession>